<evidence type="ECO:0000256" key="2">
    <source>
        <dbReference type="ARBA" id="ARBA00007362"/>
    </source>
</evidence>
<comment type="caution">
    <text evidence="10">The sequence shown here is derived from an EMBL/GenBank/DDBJ whole genome shotgun (WGS) entry which is preliminary data.</text>
</comment>
<feature type="transmembrane region" description="Helical" evidence="8">
    <location>
        <begin position="79"/>
        <end position="96"/>
    </location>
</feature>
<evidence type="ECO:0000256" key="7">
    <source>
        <dbReference type="ARBA" id="ARBA00023136"/>
    </source>
</evidence>
<dbReference type="AlphaFoldDB" id="A0A848P8H8"/>
<protein>
    <submittedName>
        <fullName evidence="10">EamA family transporter RarD</fullName>
    </submittedName>
</protein>
<feature type="transmembrane region" description="Helical" evidence="8">
    <location>
        <begin position="42"/>
        <end position="59"/>
    </location>
</feature>
<keyword evidence="6 8" id="KW-1133">Transmembrane helix</keyword>
<evidence type="ECO:0000313" key="10">
    <source>
        <dbReference type="EMBL" id="NMV40926.1"/>
    </source>
</evidence>
<dbReference type="InterPro" id="IPR004626">
    <property type="entry name" value="RarD"/>
</dbReference>
<feature type="transmembrane region" description="Helical" evidence="8">
    <location>
        <begin position="214"/>
        <end position="235"/>
    </location>
</feature>
<organism evidence="10 11">
    <name type="scientific">Ralstonia insidiosa</name>
    <dbReference type="NCBI Taxonomy" id="190721"/>
    <lineage>
        <taxon>Bacteria</taxon>
        <taxon>Pseudomonadati</taxon>
        <taxon>Pseudomonadota</taxon>
        <taxon>Betaproteobacteria</taxon>
        <taxon>Burkholderiales</taxon>
        <taxon>Burkholderiaceae</taxon>
        <taxon>Ralstonia</taxon>
    </lineage>
</organism>
<evidence type="ECO:0000256" key="1">
    <source>
        <dbReference type="ARBA" id="ARBA00004651"/>
    </source>
</evidence>
<gene>
    <name evidence="10" type="primary">rarD</name>
    <name evidence="10" type="ORF">HGR00_23715</name>
</gene>
<proteinExistence type="inferred from homology"/>
<evidence type="ECO:0000256" key="6">
    <source>
        <dbReference type="ARBA" id="ARBA00022989"/>
    </source>
</evidence>
<evidence type="ECO:0000313" key="11">
    <source>
        <dbReference type="Proteomes" id="UP000575469"/>
    </source>
</evidence>
<dbReference type="EMBL" id="JABBZM010000027">
    <property type="protein sequence ID" value="NMV40926.1"/>
    <property type="molecule type" value="Genomic_DNA"/>
</dbReference>
<feature type="domain" description="EamA" evidence="9">
    <location>
        <begin position="11"/>
        <end position="147"/>
    </location>
</feature>
<keyword evidence="5 8" id="KW-0812">Transmembrane</keyword>
<comment type="similarity">
    <text evidence="2">Belongs to the EamA transporter family.</text>
</comment>
<feature type="transmembrane region" description="Helical" evidence="8">
    <location>
        <begin position="102"/>
        <end position="124"/>
    </location>
</feature>
<feature type="transmembrane region" description="Helical" evidence="8">
    <location>
        <begin position="154"/>
        <end position="170"/>
    </location>
</feature>
<dbReference type="InterPro" id="IPR037185">
    <property type="entry name" value="EmrE-like"/>
</dbReference>
<dbReference type="RefSeq" id="WP_169341415.1">
    <property type="nucleotide sequence ID" value="NZ_JABBZM010000027.1"/>
</dbReference>
<dbReference type="SUPFAM" id="SSF103481">
    <property type="entry name" value="Multidrug resistance efflux transporter EmrE"/>
    <property type="match status" value="2"/>
</dbReference>
<feature type="transmembrane region" description="Helical" evidence="8">
    <location>
        <begin position="131"/>
        <end position="148"/>
    </location>
</feature>
<keyword evidence="3" id="KW-0813">Transport</keyword>
<keyword evidence="4" id="KW-1003">Cell membrane</keyword>
<dbReference type="GO" id="GO:0005886">
    <property type="term" value="C:plasma membrane"/>
    <property type="evidence" value="ECO:0007669"/>
    <property type="project" value="UniProtKB-SubCell"/>
</dbReference>
<evidence type="ECO:0000256" key="8">
    <source>
        <dbReference type="SAM" id="Phobius"/>
    </source>
</evidence>
<evidence type="ECO:0000256" key="4">
    <source>
        <dbReference type="ARBA" id="ARBA00022475"/>
    </source>
</evidence>
<dbReference type="PANTHER" id="PTHR22911">
    <property type="entry name" value="ACYL-MALONYL CONDENSING ENZYME-RELATED"/>
    <property type="match status" value="1"/>
</dbReference>
<feature type="transmembrane region" description="Helical" evidence="8">
    <location>
        <begin position="182"/>
        <end position="202"/>
    </location>
</feature>
<keyword evidence="7 8" id="KW-0472">Membrane</keyword>
<evidence type="ECO:0000256" key="3">
    <source>
        <dbReference type="ARBA" id="ARBA00022448"/>
    </source>
</evidence>
<dbReference type="InterPro" id="IPR000620">
    <property type="entry name" value="EamA_dom"/>
</dbReference>
<dbReference type="Proteomes" id="UP000575469">
    <property type="component" value="Unassembled WGS sequence"/>
</dbReference>
<feature type="transmembrane region" description="Helical" evidence="8">
    <location>
        <begin position="242"/>
        <end position="264"/>
    </location>
</feature>
<name>A0A848P8H8_9RALS</name>
<evidence type="ECO:0000259" key="9">
    <source>
        <dbReference type="Pfam" id="PF00892"/>
    </source>
</evidence>
<dbReference type="Pfam" id="PF00892">
    <property type="entry name" value="EamA"/>
    <property type="match status" value="1"/>
</dbReference>
<sequence>MTVSGSVSTRNGVIFAFLAYTMWGLFPLYFKLLKAVSPVEILSHRVIWSLAVMVVILLVKRHWAWLWALRTQPRVVGRYAASTALLAANWLTYIWAVNHDHVLDASLGYFINPLVVVMLAALVLGERLRPVQWVSVALAAAGVAWLTWQAGTLPWIALALAFSFGFYGLLRKTSPLGALEGLTLETLLLFPLALAYLGWLAAQQQNAFLVASPGMQLLLALAGPLTALPLLLFGAGARRIPLSLLGLLQYVSPTLQLLLGVWLYNEPFAGPKVAGYALIWIGLALYSAESALRLQRRPQVLPAK</sequence>
<accession>A0A848P8H8</accession>
<reference evidence="10 11" key="1">
    <citation type="submission" date="2020-04" db="EMBL/GenBank/DDBJ databases">
        <title>Ralstonia insidiosa genome sequencing and assembly.</title>
        <authorList>
            <person name="Martins R.C.R."/>
            <person name="Perdigao-Neto L.V."/>
            <person name="Levin A.S.S."/>
            <person name="Costa S.F."/>
        </authorList>
    </citation>
    <scope>NUCLEOTIDE SEQUENCE [LARGE SCALE GENOMIC DNA]</scope>
    <source>
        <strain evidence="10 11">5047</strain>
    </source>
</reference>
<dbReference type="PANTHER" id="PTHR22911:SF137">
    <property type="entry name" value="SOLUTE CARRIER FAMILY 35 MEMBER G2-RELATED"/>
    <property type="match status" value="1"/>
</dbReference>
<comment type="subcellular location">
    <subcellularLocation>
        <location evidence="1">Cell membrane</location>
        <topology evidence="1">Multi-pass membrane protein</topology>
    </subcellularLocation>
</comment>
<feature type="transmembrane region" description="Helical" evidence="8">
    <location>
        <begin position="276"/>
        <end position="294"/>
    </location>
</feature>
<evidence type="ECO:0000256" key="5">
    <source>
        <dbReference type="ARBA" id="ARBA00022692"/>
    </source>
</evidence>
<dbReference type="NCBIfam" id="TIGR00688">
    <property type="entry name" value="rarD"/>
    <property type="match status" value="1"/>
</dbReference>
<feature type="transmembrane region" description="Helical" evidence="8">
    <location>
        <begin position="12"/>
        <end position="30"/>
    </location>
</feature>